<comment type="function">
    <text evidence="5">Catalyzes the reversible reaction in which hydroxymethyl group from 5,10-methylenetetrahydrofolate is transferred onto alpha-ketoisovalerate to form ketopantoate.</text>
</comment>
<feature type="binding site" evidence="5">
    <location>
        <position position="115"/>
    </location>
    <ligand>
        <name>Mg(2+)</name>
        <dbReference type="ChEBI" id="CHEBI:18420"/>
    </ligand>
</feature>
<dbReference type="Proteomes" id="UP000437736">
    <property type="component" value="Unassembled WGS sequence"/>
</dbReference>
<dbReference type="PIRSF" id="PIRSF000388">
    <property type="entry name" value="Pantoate_hydroxy_MeTrfase"/>
    <property type="match status" value="1"/>
</dbReference>
<keyword evidence="5" id="KW-0963">Cytoplasm</keyword>
<evidence type="ECO:0000313" key="7">
    <source>
        <dbReference type="EMBL" id="MST32418.1"/>
    </source>
</evidence>
<dbReference type="InterPro" id="IPR015813">
    <property type="entry name" value="Pyrv/PenolPyrv_kinase-like_dom"/>
</dbReference>
<comment type="pathway">
    <text evidence="5">Cofactor biosynthesis; (R)-pantothenate biosynthesis; (R)-pantoate from 3-methyl-2-oxobutanoate: step 1/2.</text>
</comment>
<feature type="binding site" evidence="5">
    <location>
        <begin position="45"/>
        <end position="46"/>
    </location>
    <ligand>
        <name>3-methyl-2-oxobutanoate</name>
        <dbReference type="ChEBI" id="CHEBI:11851"/>
    </ligand>
</feature>
<keyword evidence="3 5" id="KW-0566">Pantothenate biosynthesis</keyword>
<keyword evidence="5" id="KW-0479">Metal-binding</keyword>
<dbReference type="PANTHER" id="PTHR20881">
    <property type="entry name" value="3-METHYL-2-OXOBUTANOATE HYDROXYMETHYLTRANSFERASE"/>
    <property type="match status" value="1"/>
</dbReference>
<sequence>MATTVTAPEVRARKGGDRLVMVTAYDAPGARIADAAGVDLILVGDSVANNVLGYEDTLQVTVDDIAHHVAAVGRTRPRALVVADLPWLSYHTGVGDAVRNAGRLIRAGAGAVKLEGGRKRLPVVEALIDAEIPVVGHLGLTPQSVLAMGGFKVQGRAGQAVRRLLDEALALADAGVFALVLEGIPDRVAELVTDSVAVPTIGIGAGAACDGQVLVFHDLLGLGDRPVPKFVRAYAALGRDATEAIARWAADVRSGAFPGDAESYHLPAETARELGLEPHPSAPGPAEPAPGVPSSRAPAPTGSGRP</sequence>
<evidence type="ECO:0000256" key="4">
    <source>
        <dbReference type="ARBA" id="ARBA00022679"/>
    </source>
</evidence>
<comment type="cofactor">
    <cofactor evidence="5">
        <name>Mg(2+)</name>
        <dbReference type="ChEBI" id="CHEBI:18420"/>
    </cofactor>
    <text evidence="5">Binds 1 Mg(2+) ion per subunit.</text>
</comment>
<dbReference type="CDD" id="cd06557">
    <property type="entry name" value="KPHMT-like"/>
    <property type="match status" value="1"/>
</dbReference>
<dbReference type="Gene3D" id="3.20.20.60">
    <property type="entry name" value="Phosphoenolpyruvate-binding domains"/>
    <property type="match status" value="1"/>
</dbReference>
<feature type="binding site" evidence="5">
    <location>
        <position position="113"/>
    </location>
    <ligand>
        <name>3-methyl-2-oxobutanoate</name>
        <dbReference type="ChEBI" id="CHEBI:11851"/>
    </ligand>
</feature>
<dbReference type="Pfam" id="PF02548">
    <property type="entry name" value="Pantoate_transf"/>
    <property type="match status" value="1"/>
</dbReference>
<comment type="subcellular location">
    <subcellularLocation>
        <location evidence="5">Cytoplasm</location>
    </subcellularLocation>
</comment>
<feature type="binding site" evidence="5">
    <location>
        <position position="84"/>
    </location>
    <ligand>
        <name>Mg(2+)</name>
        <dbReference type="ChEBI" id="CHEBI:18420"/>
    </ligand>
</feature>
<comment type="catalytic activity">
    <reaction evidence="5">
        <text>(6R)-5,10-methylene-5,6,7,8-tetrahydrofolate + 3-methyl-2-oxobutanoate + H2O = 2-dehydropantoate + (6S)-5,6,7,8-tetrahydrofolate</text>
        <dbReference type="Rhea" id="RHEA:11824"/>
        <dbReference type="ChEBI" id="CHEBI:11561"/>
        <dbReference type="ChEBI" id="CHEBI:11851"/>
        <dbReference type="ChEBI" id="CHEBI:15377"/>
        <dbReference type="ChEBI" id="CHEBI:15636"/>
        <dbReference type="ChEBI" id="CHEBI:57453"/>
        <dbReference type="EC" id="2.1.2.11"/>
    </reaction>
</comment>
<dbReference type="InterPro" id="IPR040442">
    <property type="entry name" value="Pyrv_kinase-like_dom_sf"/>
</dbReference>
<dbReference type="GO" id="GO:0003864">
    <property type="term" value="F:3-methyl-2-oxobutanoate hydroxymethyltransferase activity"/>
    <property type="evidence" value="ECO:0007669"/>
    <property type="project" value="UniProtKB-EC"/>
</dbReference>
<dbReference type="NCBIfam" id="TIGR00222">
    <property type="entry name" value="panB"/>
    <property type="match status" value="1"/>
</dbReference>
<dbReference type="EMBL" id="WJHE01000288">
    <property type="protein sequence ID" value="MST32418.1"/>
    <property type="molecule type" value="Genomic_DNA"/>
</dbReference>
<name>A0ABW9QRS6_9ACTN</name>
<dbReference type="HAMAP" id="MF_00156">
    <property type="entry name" value="PanB"/>
    <property type="match status" value="1"/>
</dbReference>
<comment type="subunit">
    <text evidence="2 5">Homodecamer; pentamer of dimers.</text>
</comment>
<comment type="similarity">
    <text evidence="1 5">Belongs to the PanB family.</text>
</comment>
<gene>
    <name evidence="5 7" type="primary">panB</name>
    <name evidence="7" type="ORF">GHK86_06750</name>
</gene>
<feature type="active site" description="Proton acceptor" evidence="5">
    <location>
        <position position="182"/>
    </location>
</feature>
<comment type="caution">
    <text evidence="7">The sequence shown here is derived from an EMBL/GenBank/DDBJ whole genome shotgun (WGS) entry which is preliminary data.</text>
</comment>
<feature type="binding site" evidence="5">
    <location>
        <position position="84"/>
    </location>
    <ligand>
        <name>3-methyl-2-oxobutanoate</name>
        <dbReference type="ChEBI" id="CHEBI:11851"/>
    </ligand>
</feature>
<proteinExistence type="inferred from homology"/>
<accession>A0ABW9QRS6</accession>
<evidence type="ECO:0000256" key="5">
    <source>
        <dbReference type="HAMAP-Rule" id="MF_00156"/>
    </source>
</evidence>
<feature type="compositionally biased region" description="Pro residues" evidence="6">
    <location>
        <begin position="280"/>
        <end position="291"/>
    </location>
</feature>
<keyword evidence="8" id="KW-1185">Reference proteome</keyword>
<dbReference type="NCBIfam" id="NF001452">
    <property type="entry name" value="PRK00311.1"/>
    <property type="match status" value="1"/>
</dbReference>
<feature type="region of interest" description="Disordered" evidence="6">
    <location>
        <begin position="267"/>
        <end position="306"/>
    </location>
</feature>
<evidence type="ECO:0000256" key="6">
    <source>
        <dbReference type="SAM" id="MobiDB-lite"/>
    </source>
</evidence>
<keyword evidence="4 5" id="KW-0808">Transferase</keyword>
<protein>
    <recommendedName>
        <fullName evidence="5">3-methyl-2-oxobutanoate hydroxymethyltransferase</fullName>
        <ecNumber evidence="5">2.1.2.11</ecNumber>
    </recommendedName>
    <alternativeName>
        <fullName evidence="5">Ketopantoate hydroxymethyltransferase</fullName>
        <shortName evidence="5">KPHMT</shortName>
    </alternativeName>
</protein>
<evidence type="ECO:0000256" key="2">
    <source>
        <dbReference type="ARBA" id="ARBA00011424"/>
    </source>
</evidence>
<dbReference type="EC" id="2.1.2.11" evidence="5"/>
<dbReference type="SUPFAM" id="SSF51621">
    <property type="entry name" value="Phosphoenolpyruvate/pyruvate domain"/>
    <property type="match status" value="1"/>
</dbReference>
<reference evidence="7 8" key="1">
    <citation type="submission" date="2019-11" db="EMBL/GenBank/DDBJ databases">
        <title>Acidiferrimicrobium australis gen. nov., sp. nov., an acidophilic and obligately heterotrophic, member of the Actinobacteria that catalyses dissimilatory oxido- reduction of iron isolated from metal-rich acidic water in Chile.</title>
        <authorList>
            <person name="Gonzalez D."/>
            <person name="Huber K."/>
            <person name="Hedrich S."/>
            <person name="Rojas-Villalobos C."/>
            <person name="Quatrini R."/>
            <person name="Dinamarca M.A."/>
            <person name="Schwarz A."/>
            <person name="Canales C."/>
            <person name="Nancucheo I."/>
        </authorList>
    </citation>
    <scope>NUCLEOTIDE SEQUENCE [LARGE SCALE GENOMIC DNA]</scope>
    <source>
        <strain evidence="7 8">USS-CCA1</strain>
    </source>
</reference>
<organism evidence="7 8">
    <name type="scientific">Acidiferrimicrobium australe</name>
    <dbReference type="NCBI Taxonomy" id="2664430"/>
    <lineage>
        <taxon>Bacteria</taxon>
        <taxon>Bacillati</taxon>
        <taxon>Actinomycetota</taxon>
        <taxon>Acidimicrobiia</taxon>
        <taxon>Acidimicrobiales</taxon>
        <taxon>Acidimicrobiaceae</taxon>
        <taxon>Acidiferrimicrobium</taxon>
    </lineage>
</organism>
<evidence type="ECO:0000256" key="3">
    <source>
        <dbReference type="ARBA" id="ARBA00022655"/>
    </source>
</evidence>
<evidence type="ECO:0000313" key="8">
    <source>
        <dbReference type="Proteomes" id="UP000437736"/>
    </source>
</evidence>
<dbReference type="InterPro" id="IPR003700">
    <property type="entry name" value="Pantoate_hydroxy_MeTrfase"/>
</dbReference>
<keyword evidence="5" id="KW-0460">Magnesium</keyword>
<dbReference type="PANTHER" id="PTHR20881:SF0">
    <property type="entry name" value="3-METHYL-2-OXOBUTANOATE HYDROXYMETHYLTRANSFERASE"/>
    <property type="match status" value="1"/>
</dbReference>
<evidence type="ECO:0000256" key="1">
    <source>
        <dbReference type="ARBA" id="ARBA00008676"/>
    </source>
</evidence>
<feature type="binding site" evidence="5">
    <location>
        <position position="45"/>
    </location>
    <ligand>
        <name>Mg(2+)</name>
        <dbReference type="ChEBI" id="CHEBI:18420"/>
    </ligand>
</feature>